<name>A0AAD2J538_ACHAE</name>
<dbReference type="AlphaFoldDB" id="A0AAD2J538"/>
<sequence length="110" mass="11889">MACYQLAHECVHLLSPTGARVANTLEEGLATYFAHKYVLEEFGRDVPNSYTSYAEAKNLVAELLAVDSDAVKILRQAETTISKITAEQITTAYPSLNPATAAALAAPFVR</sequence>
<proteinExistence type="predicted"/>
<protein>
    <submittedName>
        <fullName evidence="1">Uncharacterized protein</fullName>
    </submittedName>
</protein>
<comment type="caution">
    <text evidence="1">The sequence shown here is derived from an EMBL/GenBank/DDBJ whole genome shotgun (WGS) entry which is preliminary data.</text>
</comment>
<accession>A0AAD2J538</accession>
<dbReference type="Proteomes" id="UP000044098">
    <property type="component" value="Unassembled WGS sequence"/>
</dbReference>
<dbReference type="EMBL" id="CYTK01000012">
    <property type="protein sequence ID" value="CUJ72110.1"/>
    <property type="molecule type" value="Genomic_DNA"/>
</dbReference>
<reference evidence="1 2" key="1">
    <citation type="submission" date="2015-09" db="EMBL/GenBank/DDBJ databases">
        <authorList>
            <consortium name="Pathogen Informatics"/>
        </authorList>
    </citation>
    <scope>NUCLEOTIDE SEQUENCE [LARGE SCALE GENOMIC DNA]</scope>
    <source>
        <strain evidence="1 2">2789STDY5608625</strain>
    </source>
</reference>
<gene>
    <name evidence="1" type="ORF">ERS370000_05518</name>
</gene>
<evidence type="ECO:0000313" key="1">
    <source>
        <dbReference type="EMBL" id="CUJ72110.1"/>
    </source>
</evidence>
<evidence type="ECO:0000313" key="2">
    <source>
        <dbReference type="Proteomes" id="UP000044098"/>
    </source>
</evidence>
<organism evidence="1 2">
    <name type="scientific">Achromobacter aegrifaciens</name>
    <dbReference type="NCBI Taxonomy" id="1287736"/>
    <lineage>
        <taxon>Bacteria</taxon>
        <taxon>Pseudomonadati</taxon>
        <taxon>Pseudomonadota</taxon>
        <taxon>Betaproteobacteria</taxon>
        <taxon>Burkholderiales</taxon>
        <taxon>Alcaligenaceae</taxon>
        <taxon>Achromobacter</taxon>
    </lineage>
</organism>